<keyword evidence="3" id="KW-0808">Transferase</keyword>
<dbReference type="GO" id="GO:0012505">
    <property type="term" value="C:endomembrane system"/>
    <property type="evidence" value="ECO:0007669"/>
    <property type="project" value="UniProtKB-SubCell"/>
</dbReference>
<evidence type="ECO:0000256" key="1">
    <source>
        <dbReference type="ARBA" id="ARBA00004394"/>
    </source>
</evidence>
<evidence type="ECO:0000256" key="2">
    <source>
        <dbReference type="ARBA" id="ARBA00004606"/>
    </source>
</evidence>
<comment type="subcellular location">
    <subcellularLocation>
        <location evidence="9">Endomembrane system</location>
        <topology evidence="9">Single-pass membrane protein</topology>
    </subcellularLocation>
    <subcellularLocation>
        <location evidence="1">Golgi apparatus membrane</location>
    </subcellularLocation>
    <subcellularLocation>
        <location evidence="2">Membrane</location>
        <topology evidence="2">Single-pass type II membrane protein</topology>
    </subcellularLocation>
</comment>
<dbReference type="AlphaFoldDB" id="A0A6M5Z227"/>
<evidence type="ECO:0000256" key="7">
    <source>
        <dbReference type="ARBA" id="ARBA00023034"/>
    </source>
</evidence>
<organism evidence="10 11">
    <name type="scientific">Frigoriglobus tundricola</name>
    <dbReference type="NCBI Taxonomy" id="2774151"/>
    <lineage>
        <taxon>Bacteria</taxon>
        <taxon>Pseudomonadati</taxon>
        <taxon>Planctomycetota</taxon>
        <taxon>Planctomycetia</taxon>
        <taxon>Gemmatales</taxon>
        <taxon>Gemmataceae</taxon>
        <taxon>Frigoriglobus</taxon>
    </lineage>
</organism>
<evidence type="ECO:0000313" key="10">
    <source>
        <dbReference type="EMBL" id="QJX00106.1"/>
    </source>
</evidence>
<keyword evidence="5" id="KW-0735">Signal-anchor</keyword>
<dbReference type="SUPFAM" id="SSF53448">
    <property type="entry name" value="Nucleotide-diphospho-sugar transferases"/>
    <property type="match status" value="1"/>
</dbReference>
<dbReference type="KEGG" id="ftj:FTUN_7730"/>
<dbReference type="GO" id="GO:0046354">
    <property type="term" value="P:mannan biosynthetic process"/>
    <property type="evidence" value="ECO:0007669"/>
    <property type="project" value="TreeGrafter"/>
</dbReference>
<keyword evidence="4" id="KW-0812">Transmembrane</keyword>
<gene>
    <name evidence="10" type="ORF">FTUN_7730</name>
</gene>
<evidence type="ECO:0000256" key="5">
    <source>
        <dbReference type="ARBA" id="ARBA00022968"/>
    </source>
</evidence>
<keyword evidence="7" id="KW-0333">Golgi apparatus</keyword>
<dbReference type="PANTHER" id="PTHR31646">
    <property type="entry name" value="ALPHA-1,2-MANNOSYLTRANSFERASE MNN2"/>
    <property type="match status" value="1"/>
</dbReference>
<protein>
    <submittedName>
        <fullName evidence="10">Uncharacterized protein</fullName>
    </submittedName>
</protein>
<dbReference type="Pfam" id="PF11051">
    <property type="entry name" value="Mannosyl_trans3"/>
    <property type="match status" value="1"/>
</dbReference>
<dbReference type="Proteomes" id="UP000503447">
    <property type="component" value="Chromosome"/>
</dbReference>
<evidence type="ECO:0000256" key="4">
    <source>
        <dbReference type="ARBA" id="ARBA00022692"/>
    </source>
</evidence>
<evidence type="ECO:0000256" key="8">
    <source>
        <dbReference type="ARBA" id="ARBA00023136"/>
    </source>
</evidence>
<sequence>MSHHFPECRHRREPRARWSAMCRSPKVAGLRMVTPDVCRSCPFVDHHHPGDGTGADETVRPDMALEPLIELISGPARAWPPGWGDWDVTHRAHRVAADRFLAESQEYPAGRFCGRGIVIVGGGATYFASLYVTVRAIRHVGCRLPIQVWYLGREDELPAPRRAVLERYGVACVDADAVRARFPCRILNGWELKAFAVLHAGFEEVLSLDADCYPVRDPSYLFDEPGYRATGAVFWPDLPFGPTPDWAAFGVAPTGRRTLETGQFLLDKRRVWPALRLAWWYNDHSDWSYLHGYGDKSTFEVAWARCGLPHAMYTEAVKWESDCFHHIGPEGAVLFLHRCRDKFRLGEPAYMTPQNFTSNRFHPDLLMETECFGWLRELGRDLDPTGAGVAPSVPRIGALLYTCPDRRAVCEGTLGRWRGTDWGADPVVLIDTGTGPASTDRLAAHARHMLTRALETEADYYLLLEDDLIFNLHLRHNLTNWAPVRDRTLWAGSLFNPSLRVAGTNPSELWGARSCVCARGHFFGAQAIVVSRGAVVEALREWDATPGPYDLRLAAIVERHAPGVVIHSPSLVQHVGARSTWGGEPIRATNFDPFFRA</sequence>
<dbReference type="InterPro" id="IPR029044">
    <property type="entry name" value="Nucleotide-diphossugar_trans"/>
</dbReference>
<keyword evidence="8" id="KW-0472">Membrane</keyword>
<name>A0A6M5Z227_9BACT</name>
<dbReference type="RefSeq" id="WP_171474930.1">
    <property type="nucleotide sequence ID" value="NZ_CP053452.2"/>
</dbReference>
<evidence type="ECO:0000256" key="6">
    <source>
        <dbReference type="ARBA" id="ARBA00022989"/>
    </source>
</evidence>
<proteinExistence type="predicted"/>
<reference evidence="11" key="1">
    <citation type="submission" date="2020-05" db="EMBL/GenBank/DDBJ databases">
        <title>Frigoriglobus tundricola gen. nov., sp. nov., a psychrotolerant cellulolytic planctomycete of the family Gemmataceae with two divergent copies of 16S rRNA gene.</title>
        <authorList>
            <person name="Kulichevskaya I.S."/>
            <person name="Ivanova A.A."/>
            <person name="Naumoff D.G."/>
            <person name="Beletsky A.V."/>
            <person name="Rijpstra W.I.C."/>
            <person name="Sinninghe Damste J.S."/>
            <person name="Mardanov A.V."/>
            <person name="Ravin N.V."/>
            <person name="Dedysh S.N."/>
        </authorList>
    </citation>
    <scope>NUCLEOTIDE SEQUENCE [LARGE SCALE GENOMIC DNA]</scope>
    <source>
        <strain evidence="11">PL17</strain>
    </source>
</reference>
<evidence type="ECO:0000313" key="11">
    <source>
        <dbReference type="Proteomes" id="UP000503447"/>
    </source>
</evidence>
<dbReference type="InterPro" id="IPR022751">
    <property type="entry name" value="Alpha_mannosyltransferase"/>
</dbReference>
<dbReference type="GO" id="GO:0016020">
    <property type="term" value="C:membrane"/>
    <property type="evidence" value="ECO:0007669"/>
    <property type="project" value="UniProtKB-SubCell"/>
</dbReference>
<evidence type="ECO:0000256" key="3">
    <source>
        <dbReference type="ARBA" id="ARBA00022679"/>
    </source>
</evidence>
<accession>A0A6M5Z227</accession>
<dbReference type="EMBL" id="CP053452">
    <property type="protein sequence ID" value="QJX00106.1"/>
    <property type="molecule type" value="Genomic_DNA"/>
</dbReference>
<evidence type="ECO:0000256" key="9">
    <source>
        <dbReference type="ARBA" id="ARBA00037847"/>
    </source>
</evidence>
<dbReference type="GO" id="GO:0000026">
    <property type="term" value="F:alpha-1,2-mannosyltransferase activity"/>
    <property type="evidence" value="ECO:0007669"/>
    <property type="project" value="TreeGrafter"/>
</dbReference>
<dbReference type="Gene3D" id="3.90.550.10">
    <property type="entry name" value="Spore Coat Polysaccharide Biosynthesis Protein SpsA, Chain A"/>
    <property type="match status" value="1"/>
</dbReference>
<keyword evidence="6" id="KW-1133">Transmembrane helix</keyword>
<keyword evidence="11" id="KW-1185">Reference proteome</keyword>
<dbReference type="PANTHER" id="PTHR31646:SF1">
    <property type="entry name" value="ALPHA-1,2-MANNOSYLTRANSFERASE MNN2"/>
    <property type="match status" value="1"/>
</dbReference>